<sequence>MGRGMRRKASHYCVMYSTIWTTFPSI</sequence>
<gene>
    <name evidence="1" type="ORF">OSB1V03_LOCUS20465</name>
</gene>
<accession>A0A7R9QHS4</accession>
<proteinExistence type="predicted"/>
<dbReference type="EMBL" id="CAJPIZ010033862">
    <property type="protein sequence ID" value="CAG2120518.1"/>
    <property type="molecule type" value="Genomic_DNA"/>
</dbReference>
<organism evidence="1">
    <name type="scientific">Medioppia subpectinata</name>
    <dbReference type="NCBI Taxonomy" id="1979941"/>
    <lineage>
        <taxon>Eukaryota</taxon>
        <taxon>Metazoa</taxon>
        <taxon>Ecdysozoa</taxon>
        <taxon>Arthropoda</taxon>
        <taxon>Chelicerata</taxon>
        <taxon>Arachnida</taxon>
        <taxon>Acari</taxon>
        <taxon>Acariformes</taxon>
        <taxon>Sarcoptiformes</taxon>
        <taxon>Oribatida</taxon>
        <taxon>Brachypylina</taxon>
        <taxon>Oppioidea</taxon>
        <taxon>Oppiidae</taxon>
        <taxon>Medioppia</taxon>
    </lineage>
</organism>
<dbReference type="AlphaFoldDB" id="A0A7R9QHS4"/>
<reference evidence="1" key="1">
    <citation type="submission" date="2020-11" db="EMBL/GenBank/DDBJ databases">
        <authorList>
            <person name="Tran Van P."/>
        </authorList>
    </citation>
    <scope>NUCLEOTIDE SEQUENCE</scope>
</reference>
<protein>
    <submittedName>
        <fullName evidence="1">Uncharacterized protein</fullName>
    </submittedName>
</protein>
<name>A0A7R9QHS4_9ACAR</name>
<evidence type="ECO:0000313" key="1">
    <source>
        <dbReference type="EMBL" id="CAD7645350.1"/>
    </source>
</evidence>
<evidence type="ECO:0000313" key="2">
    <source>
        <dbReference type="Proteomes" id="UP000759131"/>
    </source>
</evidence>
<dbReference type="Proteomes" id="UP000759131">
    <property type="component" value="Unassembled WGS sequence"/>
</dbReference>
<keyword evidence="2" id="KW-1185">Reference proteome</keyword>
<dbReference type="EMBL" id="OC888437">
    <property type="protein sequence ID" value="CAD7645350.1"/>
    <property type="molecule type" value="Genomic_DNA"/>
</dbReference>